<gene>
    <name evidence="2" type="ORF">GCM10025866_11710</name>
</gene>
<name>A0ABN6XJZ9_9MICO</name>
<keyword evidence="3" id="KW-1185">Reference proteome</keyword>
<reference evidence="3" key="1">
    <citation type="journal article" date="2019" name="Int. J. Syst. Evol. Microbiol.">
        <title>The Global Catalogue of Microorganisms (GCM) 10K type strain sequencing project: providing services to taxonomists for standard genome sequencing and annotation.</title>
        <authorList>
            <consortium name="The Broad Institute Genomics Platform"/>
            <consortium name="The Broad Institute Genome Sequencing Center for Infectious Disease"/>
            <person name="Wu L."/>
            <person name="Ma J."/>
        </authorList>
    </citation>
    <scope>NUCLEOTIDE SEQUENCE [LARGE SCALE GENOMIC DNA]</scope>
    <source>
        <strain evidence="3">NBRC 108725</strain>
    </source>
</reference>
<dbReference type="Gene3D" id="1.10.10.10">
    <property type="entry name" value="Winged helix-like DNA-binding domain superfamily/Winged helix DNA-binding domain"/>
    <property type="match status" value="1"/>
</dbReference>
<proteinExistence type="predicted"/>
<accession>A0ABN6XJZ9</accession>
<dbReference type="Proteomes" id="UP001321498">
    <property type="component" value="Chromosome"/>
</dbReference>
<protein>
    <recommendedName>
        <fullName evidence="1">Transcription regulator PadR N-terminal domain-containing protein</fullName>
    </recommendedName>
</protein>
<dbReference type="InterPro" id="IPR005149">
    <property type="entry name" value="Tscrpt_reg_PadR_N"/>
</dbReference>
<feature type="domain" description="Transcription regulator PadR N-terminal" evidence="1">
    <location>
        <begin position="89"/>
        <end position="157"/>
    </location>
</feature>
<dbReference type="EMBL" id="AP027731">
    <property type="protein sequence ID" value="BDZ45262.1"/>
    <property type="molecule type" value="Genomic_DNA"/>
</dbReference>
<dbReference type="Pfam" id="PF03551">
    <property type="entry name" value="PadR"/>
    <property type="match status" value="1"/>
</dbReference>
<organism evidence="2 3">
    <name type="scientific">Naasia aerilata</name>
    <dbReference type="NCBI Taxonomy" id="1162966"/>
    <lineage>
        <taxon>Bacteria</taxon>
        <taxon>Bacillati</taxon>
        <taxon>Actinomycetota</taxon>
        <taxon>Actinomycetes</taxon>
        <taxon>Micrococcales</taxon>
        <taxon>Microbacteriaceae</taxon>
        <taxon>Naasia</taxon>
    </lineage>
</organism>
<dbReference type="PANTHER" id="PTHR43252:SF2">
    <property type="entry name" value="TRANSCRIPTION REGULATOR, PADR-LIKE FAMILY"/>
    <property type="match status" value="1"/>
</dbReference>
<dbReference type="InterPro" id="IPR036388">
    <property type="entry name" value="WH-like_DNA-bd_sf"/>
</dbReference>
<dbReference type="InterPro" id="IPR036390">
    <property type="entry name" value="WH_DNA-bd_sf"/>
</dbReference>
<dbReference type="SUPFAM" id="SSF46785">
    <property type="entry name" value="Winged helix' DNA-binding domain"/>
    <property type="match status" value="1"/>
</dbReference>
<evidence type="ECO:0000313" key="3">
    <source>
        <dbReference type="Proteomes" id="UP001321498"/>
    </source>
</evidence>
<evidence type="ECO:0000259" key="1">
    <source>
        <dbReference type="Pfam" id="PF03551"/>
    </source>
</evidence>
<sequence>MRSDTYRYIVTVSLGTGPAAPDLRGHHVPPIPDRDPRGRIPRRGPDGFGHHGFFGPGFRPGFGPGFGPGFPGGPRGRGRARRGDVRLVLLSLLSQAPSNGYGLIRSISERTEGRWRPSPGSVYPTLQQLADEGLVTGGGDARGSEYALTEQGRAYVEEHQDELDAAWGGLPGGEPVEEDPFWTSVMKLAKAVRQFSSDATPEQRATAADQMDALRKTLYGMLAE</sequence>
<dbReference type="PANTHER" id="PTHR43252">
    <property type="entry name" value="TRANSCRIPTIONAL REGULATOR YQJI"/>
    <property type="match status" value="1"/>
</dbReference>
<evidence type="ECO:0000313" key="2">
    <source>
        <dbReference type="EMBL" id="BDZ45262.1"/>
    </source>
</evidence>